<dbReference type="InterPro" id="IPR004027">
    <property type="entry name" value="SEC_C_motif"/>
</dbReference>
<gene>
    <name evidence="2" type="ORF">KV110_16795</name>
</gene>
<organism evidence="2 3">
    <name type="scientific">Nocardia iowensis</name>
    <dbReference type="NCBI Taxonomy" id="204891"/>
    <lineage>
        <taxon>Bacteria</taxon>
        <taxon>Bacillati</taxon>
        <taxon>Actinomycetota</taxon>
        <taxon>Actinomycetes</taxon>
        <taxon>Mycobacteriales</taxon>
        <taxon>Nocardiaceae</taxon>
        <taxon>Nocardia</taxon>
    </lineage>
</organism>
<protein>
    <submittedName>
        <fullName evidence="2">SEC-C domain-containing protein</fullName>
    </submittedName>
</protein>
<evidence type="ECO:0000313" key="3">
    <source>
        <dbReference type="Proteomes" id="UP000694257"/>
    </source>
</evidence>
<evidence type="ECO:0000313" key="2">
    <source>
        <dbReference type="EMBL" id="QXN94557.1"/>
    </source>
</evidence>
<dbReference type="Pfam" id="PF02810">
    <property type="entry name" value="SEC-C"/>
    <property type="match status" value="1"/>
</dbReference>
<name>A0ABX8RZZ9_NOCIO</name>
<evidence type="ECO:0000256" key="1">
    <source>
        <dbReference type="SAM" id="MobiDB-lite"/>
    </source>
</evidence>
<accession>A0ABX8RZZ9</accession>
<feature type="region of interest" description="Disordered" evidence="1">
    <location>
        <begin position="1"/>
        <end position="46"/>
    </location>
</feature>
<dbReference type="EMBL" id="CP078145">
    <property type="protein sequence ID" value="QXN94557.1"/>
    <property type="molecule type" value="Genomic_DNA"/>
</dbReference>
<keyword evidence="3" id="KW-1185">Reference proteome</keyword>
<dbReference type="RefSeq" id="WP_218477154.1">
    <property type="nucleotide sequence ID" value="NZ_BAABJN010000015.1"/>
</dbReference>
<sequence length="461" mass="51973">MALQASVKDDTSFEPKPVGLRRQVSKDEEVISDSSSTSRASGSHGQKVEIRVRHIAAMLGVPEFVYGQPLVHKGAAVREVGDGILLCGVSGAIIQVKSRSRNEGRIDSPEQANRWILKHIERAVRQGRGSKRTIEAHRRAGNPLAVTPVRAMTISASTRFDSEVLLTEDCTHWPTIVVVDHPKNPQVNVPEYPDAFCISLNDWRRLNEHLRSINFLLRYILTALSGRPAKDVRIGCEAERYSSFIATEAKHLSEEIGTERASAFGILPDMKAVSIYRDLIESTWGPNDESLGLPIGDYTDILDFLDDVPVAVQSYTGYWLIYQREQLLGLRRRVSGLTIIVNRPLIYMVDFFDNCPNKKEWLAMLWGLTAVRSMEWRSYKKEESNTLGVGVRVMNDGSEEYSFILIRPGISLPDSLVRQTQWIFGEMDARLLQARQPRVGRNERCPCGSQKKFKRCHGAIR</sequence>
<proteinExistence type="predicted"/>
<reference evidence="2 3" key="1">
    <citation type="submission" date="2021-07" db="EMBL/GenBank/DDBJ databases">
        <title>Whole Genome Sequence of Nocardia Iowensis.</title>
        <authorList>
            <person name="Lamm A."/>
            <person name="Collins-Fairclough A.M."/>
            <person name="Bunk B."/>
            <person name="Sproer C."/>
        </authorList>
    </citation>
    <scope>NUCLEOTIDE SEQUENCE [LARGE SCALE GENOMIC DNA]</scope>
    <source>
        <strain evidence="2 3">NRRL 5646</strain>
    </source>
</reference>
<dbReference type="Proteomes" id="UP000694257">
    <property type="component" value="Chromosome"/>
</dbReference>
<feature type="compositionally biased region" description="Low complexity" evidence="1">
    <location>
        <begin position="32"/>
        <end position="43"/>
    </location>
</feature>